<reference evidence="2" key="1">
    <citation type="submission" date="2016-10" db="EMBL/GenBank/DDBJ databases">
        <authorList>
            <person name="Varghese N."/>
            <person name="Submissions S."/>
        </authorList>
    </citation>
    <scope>NUCLEOTIDE SEQUENCE [LARGE SCALE GENOMIC DNA]</scope>
    <source>
        <strain evidence="2">BS3775</strain>
    </source>
</reference>
<organism evidence="1 2">
    <name type="scientific">Pseudomonas moorei</name>
    <dbReference type="NCBI Taxonomy" id="395599"/>
    <lineage>
        <taxon>Bacteria</taxon>
        <taxon>Pseudomonadati</taxon>
        <taxon>Pseudomonadota</taxon>
        <taxon>Gammaproteobacteria</taxon>
        <taxon>Pseudomonadales</taxon>
        <taxon>Pseudomonadaceae</taxon>
        <taxon>Pseudomonas</taxon>
    </lineage>
</organism>
<sequence>MSEQMREEFSAWYLAEVTQSYGESVRTQAGKNLAWVRQDGSFADPMLRLACLAWQASREQQNLHPLQQTLRDNGDLIAAHATIAQQAQMIEHLRGGPTPGYTAVDMTTAAAQGFRDGVASVAMFRPRKDLVVRVWNAGDDDDAFICAVNGEVTVDALAEIEEELKGEHEFSKGPGEYVYYACHDQGESDEYGNVLFRPGWELTEISFEKPDWMSMTHEPEKHVSPSDEPCDDCGEAGCIFKHHCQIPF</sequence>
<dbReference type="EMBL" id="FNKJ01000003">
    <property type="protein sequence ID" value="SDR01843.1"/>
    <property type="molecule type" value="Genomic_DNA"/>
</dbReference>
<gene>
    <name evidence="1" type="ORF">SAMN04490195_2772</name>
</gene>
<evidence type="ECO:0000313" key="2">
    <source>
        <dbReference type="Proteomes" id="UP000199570"/>
    </source>
</evidence>
<protein>
    <submittedName>
        <fullName evidence="1">Uncharacterized protein</fullName>
    </submittedName>
</protein>
<keyword evidence="2" id="KW-1185">Reference proteome</keyword>
<proteinExistence type="predicted"/>
<dbReference type="OrthoDB" id="7032595at2"/>
<dbReference type="RefSeq" id="WP_090322490.1">
    <property type="nucleotide sequence ID" value="NZ_FNKJ01000003.1"/>
</dbReference>
<name>A0A1H1FLB1_9PSED</name>
<accession>A0A1H1FLB1</accession>
<dbReference type="AlphaFoldDB" id="A0A1H1FLB1"/>
<evidence type="ECO:0000313" key="1">
    <source>
        <dbReference type="EMBL" id="SDR01843.1"/>
    </source>
</evidence>
<dbReference type="Proteomes" id="UP000199570">
    <property type="component" value="Unassembled WGS sequence"/>
</dbReference>